<evidence type="ECO:0000313" key="2">
    <source>
        <dbReference type="Proteomes" id="UP000828941"/>
    </source>
</evidence>
<gene>
    <name evidence="1" type="ORF">L6164_010770</name>
</gene>
<proteinExistence type="predicted"/>
<reference evidence="1 2" key="1">
    <citation type="journal article" date="2022" name="DNA Res.">
        <title>Chromosomal-level genome assembly of the orchid tree Bauhinia variegata (Leguminosae; Cercidoideae) supports the allotetraploid origin hypothesis of Bauhinia.</title>
        <authorList>
            <person name="Zhong Y."/>
            <person name="Chen Y."/>
            <person name="Zheng D."/>
            <person name="Pang J."/>
            <person name="Liu Y."/>
            <person name="Luo S."/>
            <person name="Meng S."/>
            <person name="Qian L."/>
            <person name="Wei D."/>
            <person name="Dai S."/>
            <person name="Zhou R."/>
        </authorList>
    </citation>
    <scope>NUCLEOTIDE SEQUENCE [LARGE SCALE GENOMIC DNA]</scope>
    <source>
        <strain evidence="1">BV-YZ2020</strain>
    </source>
</reference>
<accession>A0ACB9P4Z9</accession>
<evidence type="ECO:0000313" key="1">
    <source>
        <dbReference type="EMBL" id="KAI4343421.1"/>
    </source>
</evidence>
<protein>
    <submittedName>
        <fullName evidence="1">Uncharacterized protein</fullName>
    </submittedName>
</protein>
<sequence length="265" mass="28757">MAENKSAEIKDFQIMIANKEDDKKQLAPKRASNKDRHKKVDGRGRRIRMPVLCAARVFQLTRELGHKSDGETIQWLLQQAEPSIFAATGTGTIPASALAEAGVSVSEQRISVSAGLHSKMESLGSSPRYEGRPNWAKMNGNLARPLVQSGVWPNLSGIGSGVLQNSGFLTCYSANESNNLPKFGFPSFESPHMNMGPMSLSTNLGRADQQVPGLELGLSQDGIRMLTSEAMAQFYQQLGQGRDGAGLLSRQLEPIQKDDSQGSKQ</sequence>
<comment type="caution">
    <text evidence="1">The sequence shown here is derived from an EMBL/GenBank/DDBJ whole genome shotgun (WGS) entry which is preliminary data.</text>
</comment>
<organism evidence="1 2">
    <name type="scientific">Bauhinia variegata</name>
    <name type="common">Purple orchid tree</name>
    <name type="synonym">Phanera variegata</name>
    <dbReference type="NCBI Taxonomy" id="167791"/>
    <lineage>
        <taxon>Eukaryota</taxon>
        <taxon>Viridiplantae</taxon>
        <taxon>Streptophyta</taxon>
        <taxon>Embryophyta</taxon>
        <taxon>Tracheophyta</taxon>
        <taxon>Spermatophyta</taxon>
        <taxon>Magnoliopsida</taxon>
        <taxon>eudicotyledons</taxon>
        <taxon>Gunneridae</taxon>
        <taxon>Pentapetalae</taxon>
        <taxon>rosids</taxon>
        <taxon>fabids</taxon>
        <taxon>Fabales</taxon>
        <taxon>Fabaceae</taxon>
        <taxon>Cercidoideae</taxon>
        <taxon>Cercideae</taxon>
        <taxon>Bauhiniinae</taxon>
        <taxon>Bauhinia</taxon>
    </lineage>
</organism>
<name>A0ACB9P4Z9_BAUVA</name>
<dbReference type="Proteomes" id="UP000828941">
    <property type="component" value="Chromosome 5"/>
</dbReference>
<dbReference type="EMBL" id="CM039430">
    <property type="protein sequence ID" value="KAI4343421.1"/>
    <property type="molecule type" value="Genomic_DNA"/>
</dbReference>
<keyword evidence="2" id="KW-1185">Reference proteome</keyword>